<evidence type="ECO:0000256" key="6">
    <source>
        <dbReference type="SAM" id="MobiDB-lite"/>
    </source>
</evidence>
<evidence type="ECO:0000256" key="2">
    <source>
        <dbReference type="ARBA" id="ARBA00022448"/>
    </source>
</evidence>
<organism evidence="9 10">
    <name type="scientific">Pestalotiopsis fici (strain W106-1 / CGMCC3.15140)</name>
    <dbReference type="NCBI Taxonomy" id="1229662"/>
    <lineage>
        <taxon>Eukaryota</taxon>
        <taxon>Fungi</taxon>
        <taxon>Dikarya</taxon>
        <taxon>Ascomycota</taxon>
        <taxon>Pezizomycotina</taxon>
        <taxon>Sordariomycetes</taxon>
        <taxon>Xylariomycetidae</taxon>
        <taxon>Amphisphaeriales</taxon>
        <taxon>Sporocadaceae</taxon>
        <taxon>Pestalotiopsis</taxon>
    </lineage>
</organism>
<dbReference type="InterPro" id="IPR010573">
    <property type="entry name" value="MFS_Str1/Tri12-like"/>
</dbReference>
<dbReference type="InterPro" id="IPR020846">
    <property type="entry name" value="MFS_dom"/>
</dbReference>
<dbReference type="PANTHER" id="PTHR23501">
    <property type="entry name" value="MAJOR FACILITATOR SUPERFAMILY"/>
    <property type="match status" value="1"/>
</dbReference>
<keyword evidence="10" id="KW-1185">Reference proteome</keyword>
<feature type="transmembrane region" description="Helical" evidence="7">
    <location>
        <begin position="456"/>
        <end position="482"/>
    </location>
</feature>
<dbReference type="EMBL" id="KI912115">
    <property type="protein sequence ID" value="ETS77964.1"/>
    <property type="molecule type" value="Genomic_DNA"/>
</dbReference>
<accession>W3WVW7</accession>
<evidence type="ECO:0000313" key="9">
    <source>
        <dbReference type="EMBL" id="ETS77964.1"/>
    </source>
</evidence>
<dbReference type="GO" id="GO:0022857">
    <property type="term" value="F:transmembrane transporter activity"/>
    <property type="evidence" value="ECO:0007669"/>
    <property type="project" value="InterPro"/>
</dbReference>
<feature type="transmembrane region" description="Helical" evidence="7">
    <location>
        <begin position="68"/>
        <end position="88"/>
    </location>
</feature>
<dbReference type="Proteomes" id="UP000030651">
    <property type="component" value="Unassembled WGS sequence"/>
</dbReference>
<name>W3WVW7_PESFW</name>
<evidence type="ECO:0000256" key="1">
    <source>
        <dbReference type="ARBA" id="ARBA00004141"/>
    </source>
</evidence>
<dbReference type="PANTHER" id="PTHR23501:SF109">
    <property type="entry name" value="MAJOR FACILITATOR SUPERFAMILY (MFS) PROFILE DOMAIN-CONTAINING PROTEIN-RELATED"/>
    <property type="match status" value="1"/>
</dbReference>
<dbReference type="PROSITE" id="PS50850">
    <property type="entry name" value="MFS"/>
    <property type="match status" value="1"/>
</dbReference>
<sequence length="589" mass="63517">MSSQPAIDTKVTPQVTPPSPDHEKAEVSQLEQVSTQEHPPGKGHYVEEDGLRDGVIHQDTQMTTKRKMALVAQAFLWTGSQIPVYLFGGIPPYIYGDLGGTDRWVWFVLANLLSLAGICPFVGSMSDLLGRRYVALLGASLIVVGMIICSTAQDINAFIAGMVFAGVGAGINELTALAATSELAPTSKRGIYVGALIFTIVPFCPSVLWGQLIAYYSTWRYVGLFCALWAFIGLVLTAVFYFPPPRVNSDGLSRREVLKRIDYVGGFTSISGMILFMAGMQWGGYQYPWTSAHALVPLFLGAALLVAFGVWEAKFAPYPMFPRRLNQAPSILIWTLVITFISGANFFSILMFWPVQAFNVYGHDPVQVGIRGLPVAFGIMFGAVIVLVLLSVFRGQNKTLMVVSSVLMTTGCGAIAVADVDNMAQLWGILVLAGLGIGGIVVPASIITTIICPDDLIATVAALTLSIRVIGGSIGYCVYFNVFVSKFQPASIKYIGDVLQQANITSTETLTEVIGLTTESLIDRIADIPGIAGNQTLYEAVVKAGQIAYAESYKYVYYSSIAFGFVSIVAALFLGDISKFMDDHVAVVM</sequence>
<dbReference type="AlphaFoldDB" id="W3WVW7"/>
<feature type="transmembrane region" description="Helical" evidence="7">
    <location>
        <begin position="331"/>
        <end position="353"/>
    </location>
</feature>
<dbReference type="Gene3D" id="1.20.1250.20">
    <property type="entry name" value="MFS general substrate transporter like domains"/>
    <property type="match status" value="2"/>
</dbReference>
<feature type="transmembrane region" description="Helical" evidence="7">
    <location>
        <begin position="263"/>
        <end position="282"/>
    </location>
</feature>
<keyword evidence="5 7" id="KW-0472">Membrane</keyword>
<feature type="transmembrane region" description="Helical" evidence="7">
    <location>
        <begin position="424"/>
        <end position="444"/>
    </location>
</feature>
<dbReference type="GO" id="GO:0005886">
    <property type="term" value="C:plasma membrane"/>
    <property type="evidence" value="ECO:0007669"/>
    <property type="project" value="TreeGrafter"/>
</dbReference>
<dbReference type="OMA" id="GHDPVQV"/>
<keyword evidence="2" id="KW-0813">Transport</keyword>
<dbReference type="OrthoDB" id="4161376at2759"/>
<feature type="region of interest" description="Disordered" evidence="6">
    <location>
        <begin position="1"/>
        <end position="47"/>
    </location>
</feature>
<dbReference type="InterPro" id="IPR036259">
    <property type="entry name" value="MFS_trans_sf"/>
</dbReference>
<dbReference type="Pfam" id="PF06609">
    <property type="entry name" value="TRI12"/>
    <property type="match status" value="1"/>
</dbReference>
<feature type="transmembrane region" description="Helical" evidence="7">
    <location>
        <begin position="134"/>
        <end position="153"/>
    </location>
</feature>
<evidence type="ECO:0000256" key="5">
    <source>
        <dbReference type="ARBA" id="ARBA00023136"/>
    </source>
</evidence>
<comment type="subcellular location">
    <subcellularLocation>
        <location evidence="1">Membrane</location>
        <topology evidence="1">Multi-pass membrane protein</topology>
    </subcellularLocation>
</comment>
<feature type="transmembrane region" description="Helical" evidence="7">
    <location>
        <begin position="373"/>
        <end position="393"/>
    </location>
</feature>
<proteinExistence type="predicted"/>
<feature type="transmembrane region" description="Helical" evidence="7">
    <location>
        <begin position="221"/>
        <end position="242"/>
    </location>
</feature>
<feature type="transmembrane region" description="Helical" evidence="7">
    <location>
        <begin position="555"/>
        <end position="574"/>
    </location>
</feature>
<evidence type="ECO:0000313" key="10">
    <source>
        <dbReference type="Proteomes" id="UP000030651"/>
    </source>
</evidence>
<feature type="compositionally biased region" description="Polar residues" evidence="6">
    <location>
        <begin position="1"/>
        <end position="14"/>
    </location>
</feature>
<dbReference type="eggNOG" id="KOG0254">
    <property type="taxonomic scope" value="Eukaryota"/>
</dbReference>
<dbReference type="FunFam" id="1.20.1250.20:FF:000784">
    <property type="entry name" value="MFS drug efflux pump"/>
    <property type="match status" value="1"/>
</dbReference>
<dbReference type="InParanoid" id="W3WVW7"/>
<feature type="transmembrane region" description="Helical" evidence="7">
    <location>
        <begin position="191"/>
        <end position="215"/>
    </location>
</feature>
<reference evidence="10" key="1">
    <citation type="journal article" date="2015" name="BMC Genomics">
        <title>Genomic and transcriptomic analysis of the endophytic fungus Pestalotiopsis fici reveals its lifestyle and high potential for synthesis of natural products.</title>
        <authorList>
            <person name="Wang X."/>
            <person name="Zhang X."/>
            <person name="Liu L."/>
            <person name="Xiang M."/>
            <person name="Wang W."/>
            <person name="Sun X."/>
            <person name="Che Y."/>
            <person name="Guo L."/>
            <person name="Liu G."/>
            <person name="Guo L."/>
            <person name="Wang C."/>
            <person name="Yin W.B."/>
            <person name="Stadler M."/>
            <person name="Zhang X."/>
            <person name="Liu X."/>
        </authorList>
    </citation>
    <scope>NUCLEOTIDE SEQUENCE [LARGE SCALE GENOMIC DNA]</scope>
    <source>
        <strain evidence="10">W106-1 / CGMCC3.15140</strain>
    </source>
</reference>
<gene>
    <name evidence="9" type="ORF">PFICI_10026</name>
</gene>
<dbReference type="GeneID" id="19275039"/>
<feature type="domain" description="Major facilitator superfamily (MFS) profile" evidence="8">
    <location>
        <begin position="67"/>
        <end position="579"/>
    </location>
</feature>
<dbReference type="KEGG" id="pfy:PFICI_10026"/>
<keyword evidence="3 7" id="KW-0812">Transmembrane</keyword>
<evidence type="ECO:0000256" key="7">
    <source>
        <dbReference type="SAM" id="Phobius"/>
    </source>
</evidence>
<evidence type="ECO:0000256" key="4">
    <source>
        <dbReference type="ARBA" id="ARBA00022989"/>
    </source>
</evidence>
<feature type="transmembrane region" description="Helical" evidence="7">
    <location>
        <begin position="159"/>
        <end position="179"/>
    </location>
</feature>
<feature type="transmembrane region" description="Helical" evidence="7">
    <location>
        <begin position="104"/>
        <end position="122"/>
    </location>
</feature>
<dbReference type="SUPFAM" id="SSF103473">
    <property type="entry name" value="MFS general substrate transporter"/>
    <property type="match status" value="1"/>
</dbReference>
<feature type="transmembrane region" description="Helical" evidence="7">
    <location>
        <begin position="294"/>
        <end position="311"/>
    </location>
</feature>
<evidence type="ECO:0000259" key="8">
    <source>
        <dbReference type="PROSITE" id="PS50850"/>
    </source>
</evidence>
<dbReference type="RefSeq" id="XP_007836798.1">
    <property type="nucleotide sequence ID" value="XM_007838607.1"/>
</dbReference>
<dbReference type="HOGENOM" id="CLU_000960_25_3_1"/>
<keyword evidence="4 7" id="KW-1133">Transmembrane helix</keyword>
<evidence type="ECO:0000256" key="3">
    <source>
        <dbReference type="ARBA" id="ARBA00022692"/>
    </source>
</evidence>
<protein>
    <recommendedName>
        <fullName evidence="8">Major facilitator superfamily (MFS) profile domain-containing protein</fullName>
    </recommendedName>
</protein>